<evidence type="ECO:0000259" key="2">
    <source>
        <dbReference type="Pfam" id="PF06916"/>
    </source>
</evidence>
<dbReference type="PANTHER" id="PTHR21377">
    <property type="entry name" value="PROTEIN FAM210B, MITOCHONDRIAL"/>
    <property type="match status" value="1"/>
</dbReference>
<dbReference type="Pfam" id="PF06916">
    <property type="entry name" value="FAM210A-B_dom"/>
    <property type="match status" value="1"/>
</dbReference>
<dbReference type="InterPro" id="IPR009688">
    <property type="entry name" value="FAM210A/B-like_dom"/>
</dbReference>
<dbReference type="PANTHER" id="PTHR21377:SF0">
    <property type="entry name" value="PROTEIN FAM210B, MITOCHONDRIAL"/>
    <property type="match status" value="1"/>
</dbReference>
<name>A0A9Q1HEK0_HOLLE</name>
<accession>A0A9Q1HEK0</accession>
<feature type="transmembrane region" description="Helical" evidence="1">
    <location>
        <begin position="227"/>
        <end position="249"/>
    </location>
</feature>
<keyword evidence="4" id="KW-1185">Reference proteome</keyword>
<reference evidence="3" key="1">
    <citation type="submission" date="2021-10" db="EMBL/GenBank/DDBJ databases">
        <title>Tropical sea cucumber genome reveals ecological adaptation and Cuvierian tubules defense mechanism.</title>
        <authorList>
            <person name="Chen T."/>
        </authorList>
    </citation>
    <scope>NUCLEOTIDE SEQUENCE</scope>
    <source>
        <strain evidence="3">Nanhai2018</strain>
        <tissue evidence="3">Muscle</tissue>
    </source>
</reference>
<evidence type="ECO:0000313" key="4">
    <source>
        <dbReference type="Proteomes" id="UP001152320"/>
    </source>
</evidence>
<keyword evidence="1" id="KW-1133">Transmembrane helix</keyword>
<sequence>MAFVQPSQVAWNVFSKHQALCSLPVRSVASLAMTGQSKTKNLETAQNLHRELNSPSSWCVHSMRFNTAFGAYEPWSEDMACILQGSCMPGSTRYCRTSSMFGKVNLFDVAQGSTVSQRASFHTYRPYIAKPMLDMSRSFSLTGSNESGLKNVGLWSEDIACILQGTCLPGSTKYCRTASMFGTLGLSDVVQGTSSRSYSTSGSAPEQDGGQVSLTQRQRLKLAVRDYGSTVIIFHVCISLMSLGGFYLAVSSGLDVQAMLKMLHLGEDIVSSKLAAGASTFVIAYAVHKVFAPVRIAITLTCTPFIVRYLRSVGILKLKPKV</sequence>
<dbReference type="InterPro" id="IPR045866">
    <property type="entry name" value="FAM210A/B-like"/>
</dbReference>
<proteinExistence type="predicted"/>
<dbReference type="GO" id="GO:0005739">
    <property type="term" value="C:mitochondrion"/>
    <property type="evidence" value="ECO:0007669"/>
    <property type="project" value="TreeGrafter"/>
</dbReference>
<keyword evidence="1" id="KW-0812">Transmembrane</keyword>
<dbReference type="AlphaFoldDB" id="A0A9Q1HEK0"/>
<protein>
    <recommendedName>
        <fullName evidence="2">DUF1279 domain-containing protein</fullName>
    </recommendedName>
</protein>
<evidence type="ECO:0000313" key="3">
    <source>
        <dbReference type="EMBL" id="KAJ8042256.1"/>
    </source>
</evidence>
<feature type="transmembrane region" description="Helical" evidence="1">
    <location>
        <begin position="269"/>
        <end position="287"/>
    </location>
</feature>
<feature type="domain" description="DUF1279" evidence="2">
    <location>
        <begin position="218"/>
        <end position="305"/>
    </location>
</feature>
<keyword evidence="1" id="KW-0472">Membrane</keyword>
<dbReference type="EMBL" id="JAIZAY010000005">
    <property type="protein sequence ID" value="KAJ8042256.1"/>
    <property type="molecule type" value="Genomic_DNA"/>
</dbReference>
<gene>
    <name evidence="3" type="ORF">HOLleu_13269</name>
</gene>
<dbReference type="OrthoDB" id="426386at2759"/>
<comment type="caution">
    <text evidence="3">The sequence shown here is derived from an EMBL/GenBank/DDBJ whole genome shotgun (WGS) entry which is preliminary data.</text>
</comment>
<organism evidence="3 4">
    <name type="scientific">Holothuria leucospilota</name>
    <name type="common">Black long sea cucumber</name>
    <name type="synonym">Mertensiothuria leucospilota</name>
    <dbReference type="NCBI Taxonomy" id="206669"/>
    <lineage>
        <taxon>Eukaryota</taxon>
        <taxon>Metazoa</taxon>
        <taxon>Echinodermata</taxon>
        <taxon>Eleutherozoa</taxon>
        <taxon>Echinozoa</taxon>
        <taxon>Holothuroidea</taxon>
        <taxon>Aspidochirotacea</taxon>
        <taxon>Aspidochirotida</taxon>
        <taxon>Holothuriidae</taxon>
        <taxon>Holothuria</taxon>
    </lineage>
</organism>
<evidence type="ECO:0000256" key="1">
    <source>
        <dbReference type="SAM" id="Phobius"/>
    </source>
</evidence>
<dbReference type="Proteomes" id="UP001152320">
    <property type="component" value="Chromosome 5"/>
</dbReference>